<evidence type="ECO:0000313" key="1">
    <source>
        <dbReference type="Proteomes" id="UP000085678"/>
    </source>
</evidence>
<keyword evidence="1" id="KW-1185">Reference proteome</keyword>
<dbReference type="Proteomes" id="UP000085678">
    <property type="component" value="Unplaced"/>
</dbReference>
<sequence length="136" mass="15369">MCCALYQAQRTRESTPISPNLLLILRQRIALRHIVPCTRRRLDGGFGVSLSWPAKIFASPHEESSLGHLRRILHLFAVVGWSRSVIAYSHAFQVSFLLQVQEADCKLMGATCGTSTSLLKDIEDDGRHLWDFDYTP</sequence>
<gene>
    <name evidence="2" type="primary">LOC106172600</name>
</gene>
<evidence type="ECO:0000313" key="2">
    <source>
        <dbReference type="RefSeq" id="XP_013408834.1"/>
    </source>
</evidence>
<name>A0A1S3JG08_LINAN</name>
<accession>A0A1S3JG08</accession>
<reference evidence="2" key="1">
    <citation type="submission" date="2025-08" db="UniProtKB">
        <authorList>
            <consortium name="RefSeq"/>
        </authorList>
    </citation>
    <scope>IDENTIFICATION</scope>
    <source>
        <tissue evidence="2">Gonads</tissue>
    </source>
</reference>
<dbReference type="AlphaFoldDB" id="A0A1S3JG08"/>
<proteinExistence type="predicted"/>
<dbReference type="KEGG" id="lak:106172600"/>
<dbReference type="RefSeq" id="XP_013408834.1">
    <property type="nucleotide sequence ID" value="XM_013553380.1"/>
</dbReference>
<dbReference type="GeneID" id="106172600"/>
<dbReference type="InParanoid" id="A0A1S3JG08"/>
<protein>
    <submittedName>
        <fullName evidence="2">Uncharacterized protein LOC106172600 isoform X1</fullName>
    </submittedName>
</protein>
<organism evidence="1 2">
    <name type="scientific">Lingula anatina</name>
    <name type="common">Brachiopod</name>
    <name type="synonym">Lingula unguis</name>
    <dbReference type="NCBI Taxonomy" id="7574"/>
    <lineage>
        <taxon>Eukaryota</taxon>
        <taxon>Metazoa</taxon>
        <taxon>Spiralia</taxon>
        <taxon>Lophotrochozoa</taxon>
        <taxon>Brachiopoda</taxon>
        <taxon>Linguliformea</taxon>
        <taxon>Lingulata</taxon>
        <taxon>Lingulida</taxon>
        <taxon>Linguloidea</taxon>
        <taxon>Lingulidae</taxon>
        <taxon>Lingula</taxon>
    </lineage>
</organism>